<dbReference type="RefSeq" id="WP_092763538.1">
    <property type="nucleotide sequence ID" value="NZ_FNZQ01000005.1"/>
</dbReference>
<name>A0A1H7Q7B5_9RHOB</name>
<feature type="compositionally biased region" description="Polar residues" evidence="1">
    <location>
        <begin position="117"/>
        <end position="131"/>
    </location>
</feature>
<dbReference type="AlphaFoldDB" id="A0A1H7Q7B5"/>
<feature type="region of interest" description="Disordered" evidence="1">
    <location>
        <begin position="117"/>
        <end position="140"/>
    </location>
</feature>
<evidence type="ECO:0000313" key="4">
    <source>
        <dbReference type="Proteomes" id="UP000199283"/>
    </source>
</evidence>
<organism evidence="3 4">
    <name type="scientific">Jannaschia helgolandensis</name>
    <dbReference type="NCBI Taxonomy" id="188906"/>
    <lineage>
        <taxon>Bacteria</taxon>
        <taxon>Pseudomonadati</taxon>
        <taxon>Pseudomonadota</taxon>
        <taxon>Alphaproteobacteria</taxon>
        <taxon>Rhodobacterales</taxon>
        <taxon>Roseobacteraceae</taxon>
        <taxon>Jannaschia</taxon>
    </lineage>
</organism>
<keyword evidence="2" id="KW-0812">Transmembrane</keyword>
<accession>A0A1H7Q7B5</accession>
<evidence type="ECO:0008006" key="5">
    <source>
        <dbReference type="Google" id="ProtNLM"/>
    </source>
</evidence>
<feature type="transmembrane region" description="Helical" evidence="2">
    <location>
        <begin position="36"/>
        <end position="58"/>
    </location>
</feature>
<dbReference type="Pfam" id="PF13430">
    <property type="entry name" value="DUF4112"/>
    <property type="match status" value="1"/>
</dbReference>
<dbReference type="OrthoDB" id="513552at2"/>
<keyword evidence="2" id="KW-1133">Transmembrane helix</keyword>
<protein>
    <recommendedName>
        <fullName evidence="5">DUF4112 domain-containing protein</fullName>
    </recommendedName>
</protein>
<keyword evidence="2" id="KW-0472">Membrane</keyword>
<evidence type="ECO:0000313" key="3">
    <source>
        <dbReference type="EMBL" id="SEL43554.1"/>
    </source>
</evidence>
<dbReference type="Proteomes" id="UP000199283">
    <property type="component" value="Unassembled WGS sequence"/>
</dbReference>
<dbReference type="InterPro" id="IPR025187">
    <property type="entry name" value="DUF4112"/>
</dbReference>
<evidence type="ECO:0000256" key="1">
    <source>
        <dbReference type="SAM" id="MobiDB-lite"/>
    </source>
</evidence>
<gene>
    <name evidence="3" type="ORF">SAMN04488526_2670</name>
</gene>
<dbReference type="PANTHER" id="PTHR35519:SF2">
    <property type="entry name" value="PH DOMAIN PROTEIN"/>
    <property type="match status" value="1"/>
</dbReference>
<evidence type="ECO:0000256" key="2">
    <source>
        <dbReference type="SAM" id="Phobius"/>
    </source>
</evidence>
<dbReference type="STRING" id="188906.SAMN04488526_2670"/>
<proteinExistence type="predicted"/>
<sequence length="140" mass="15441">MTPHTQARIDRLDRLANNLDSRYRLPLTNIRFGWDAILGLVPGIGDIAALAPAAYIWLEAHRMGASKGVKLRMAGNTGLDWLIGSVPIVGDILDVGLRANRRNVDLLRSHLEKQGSLNHASDTTDRFQSSDLPKHRKNAA</sequence>
<dbReference type="EMBL" id="FNZQ01000005">
    <property type="protein sequence ID" value="SEL43554.1"/>
    <property type="molecule type" value="Genomic_DNA"/>
</dbReference>
<dbReference type="PANTHER" id="PTHR35519">
    <property type="entry name" value="MEMBRANE PROTEINS"/>
    <property type="match status" value="1"/>
</dbReference>
<reference evidence="3 4" key="1">
    <citation type="submission" date="2016-10" db="EMBL/GenBank/DDBJ databases">
        <authorList>
            <person name="de Groot N.N."/>
        </authorList>
    </citation>
    <scope>NUCLEOTIDE SEQUENCE [LARGE SCALE GENOMIC DNA]</scope>
    <source>
        <strain evidence="3 4">DSM 14858</strain>
    </source>
</reference>
<keyword evidence="4" id="KW-1185">Reference proteome</keyword>